<dbReference type="Pfam" id="PF24883">
    <property type="entry name" value="NPHP3_N"/>
    <property type="match status" value="1"/>
</dbReference>
<evidence type="ECO:0000256" key="1">
    <source>
        <dbReference type="ARBA" id="ARBA00022737"/>
    </source>
</evidence>
<keyword evidence="4" id="KW-1185">Reference proteome</keyword>
<dbReference type="AlphaFoldDB" id="A0A9W8K5W5"/>
<dbReference type="PANTHER" id="PTHR10039:SF17">
    <property type="entry name" value="FUNGAL STAND N-TERMINAL GOODBYE DOMAIN-CONTAINING PROTEIN-RELATED"/>
    <property type="match status" value="1"/>
</dbReference>
<sequence>MFSSSKNILITGGTFSHVEHKSQSALEKLQGMIASGAMHNSGERFDPPKCYPGTRVAVINELLGWITNNRDTFMHWLYGPAGAGKSAIMQEIAELCFGRRILLASFFFSRTALLRNDEKRLVSTIAYQLVQALPQTRPFIEEVVENDPALFSKDIQTQLQLLIVEPLNRAFLSLPVPFKSDPHLILVDGLDECNNPAAQQRILTALLTIPALCKFRVMFLIASRPETHLKMTFNSEPFKHALARTALDDQYQPAEDVRLFLEGTFTQLKQTHPLREYLPVDWPGRSKLDTLVRKSSGQFIYAATVARYVSPPDTRPDDRLDVVLGLFPRGDVHEFPFAELDALYLHVLSSLRIKMPALRILALVAFPLGSQVYEWTCRMVDDFLKLRGGSTKEVLNRLASVIGYNEVQYIHFFHASLVDFLLDEERSGEFYIHLQGEGSYFVRMCLRQFTSGTDKDVFHNAVNCIDFYGRYAIPDETLCQDMAALNVSALAQNEAREGTSLALVVHKYLQCPRNFNMPKPSRDTLLVRCREAVEKFIGPQVRLYRSTGPLLHIFLVLFAVNPGLMLYSSRYKYADRPACTWVDIMMAPMSDEDFRSSVSVDDSTLCLRDVPFPADYSPLHPGHRMVFLPFIEKFLGPADFVAAACHVVLYIDECEPTWTFITDEDRRRASIVGWNVDPKDVKNIEKRESLDNSLLNMKHDAYECAVRYLPLLLLSAGIDPKLGDILSQSVITSDIGTHNWSSQKPATTTW</sequence>
<dbReference type="Gene3D" id="3.40.50.300">
    <property type="entry name" value="P-loop containing nucleotide triphosphate hydrolases"/>
    <property type="match status" value="1"/>
</dbReference>
<keyword evidence="1" id="KW-0677">Repeat</keyword>
<reference evidence="3" key="1">
    <citation type="submission" date="2022-07" db="EMBL/GenBank/DDBJ databases">
        <title>Genome Sequence of Agrocybe chaxingu.</title>
        <authorList>
            <person name="Buettner E."/>
        </authorList>
    </citation>
    <scope>NUCLEOTIDE SEQUENCE</scope>
    <source>
        <strain evidence="3">MP-N11</strain>
    </source>
</reference>
<evidence type="ECO:0000259" key="2">
    <source>
        <dbReference type="Pfam" id="PF24883"/>
    </source>
</evidence>
<dbReference type="OrthoDB" id="5967843at2759"/>
<protein>
    <recommendedName>
        <fullName evidence="2">Nephrocystin 3-like N-terminal domain-containing protein</fullName>
    </recommendedName>
</protein>
<dbReference type="Proteomes" id="UP001148786">
    <property type="component" value="Unassembled WGS sequence"/>
</dbReference>
<accession>A0A9W8K5W5</accession>
<dbReference type="SUPFAM" id="SSF52540">
    <property type="entry name" value="P-loop containing nucleoside triphosphate hydrolases"/>
    <property type="match status" value="1"/>
</dbReference>
<feature type="domain" description="Nephrocystin 3-like N-terminal" evidence="2">
    <location>
        <begin position="63"/>
        <end position="224"/>
    </location>
</feature>
<name>A0A9W8K5W5_9AGAR</name>
<proteinExistence type="predicted"/>
<evidence type="ECO:0000313" key="4">
    <source>
        <dbReference type="Proteomes" id="UP001148786"/>
    </source>
</evidence>
<organism evidence="3 4">
    <name type="scientific">Agrocybe chaxingu</name>
    <dbReference type="NCBI Taxonomy" id="84603"/>
    <lineage>
        <taxon>Eukaryota</taxon>
        <taxon>Fungi</taxon>
        <taxon>Dikarya</taxon>
        <taxon>Basidiomycota</taxon>
        <taxon>Agaricomycotina</taxon>
        <taxon>Agaricomycetes</taxon>
        <taxon>Agaricomycetidae</taxon>
        <taxon>Agaricales</taxon>
        <taxon>Agaricineae</taxon>
        <taxon>Strophariaceae</taxon>
        <taxon>Agrocybe</taxon>
    </lineage>
</organism>
<evidence type="ECO:0000313" key="3">
    <source>
        <dbReference type="EMBL" id="KAJ3513482.1"/>
    </source>
</evidence>
<dbReference type="InterPro" id="IPR027417">
    <property type="entry name" value="P-loop_NTPase"/>
</dbReference>
<dbReference type="InterPro" id="IPR056884">
    <property type="entry name" value="NPHP3-like_N"/>
</dbReference>
<dbReference type="EMBL" id="JANKHO010000196">
    <property type="protein sequence ID" value="KAJ3513482.1"/>
    <property type="molecule type" value="Genomic_DNA"/>
</dbReference>
<dbReference type="PANTHER" id="PTHR10039">
    <property type="entry name" value="AMELOGENIN"/>
    <property type="match status" value="1"/>
</dbReference>
<gene>
    <name evidence="3" type="ORF">NLJ89_g2927</name>
</gene>
<comment type="caution">
    <text evidence="3">The sequence shown here is derived from an EMBL/GenBank/DDBJ whole genome shotgun (WGS) entry which is preliminary data.</text>
</comment>